<keyword evidence="1" id="KW-0472">Membrane</keyword>
<reference evidence="2 3" key="1">
    <citation type="submission" date="2020-08" db="EMBL/GenBank/DDBJ databases">
        <title>Genomic Encyclopedia of Type Strains, Phase III (KMG-III): the genomes of soil and plant-associated and newly described type strains.</title>
        <authorList>
            <person name="Whitman W."/>
        </authorList>
    </citation>
    <scope>NUCLEOTIDE SEQUENCE [LARGE SCALE GENOMIC DNA]</scope>
    <source>
        <strain evidence="2 3">CECT 8654</strain>
    </source>
</reference>
<keyword evidence="1" id="KW-0812">Transmembrane</keyword>
<dbReference type="InterPro" id="IPR009732">
    <property type="entry name" value="DUF1304"/>
</dbReference>
<protein>
    <submittedName>
        <fullName evidence="2">Putative membrane protein</fullName>
    </submittedName>
</protein>
<accession>A0A7W4Z821</accession>
<name>A0A7W4Z821_9GAMM</name>
<comment type="caution">
    <text evidence="2">The sequence shown here is derived from an EMBL/GenBank/DDBJ whole genome shotgun (WGS) entry which is preliminary data.</text>
</comment>
<dbReference type="AlphaFoldDB" id="A0A7W4Z821"/>
<organism evidence="2 3">
    <name type="scientific">Litorivivens lipolytica</name>
    <dbReference type="NCBI Taxonomy" id="1524264"/>
    <lineage>
        <taxon>Bacteria</taxon>
        <taxon>Pseudomonadati</taxon>
        <taxon>Pseudomonadota</taxon>
        <taxon>Gammaproteobacteria</taxon>
        <taxon>Litorivivens</taxon>
    </lineage>
</organism>
<proteinExistence type="predicted"/>
<feature type="transmembrane region" description="Helical" evidence="1">
    <location>
        <begin position="7"/>
        <end position="27"/>
    </location>
</feature>
<feature type="transmembrane region" description="Helical" evidence="1">
    <location>
        <begin position="98"/>
        <end position="115"/>
    </location>
</feature>
<keyword evidence="3" id="KW-1185">Reference proteome</keyword>
<evidence type="ECO:0000313" key="3">
    <source>
        <dbReference type="Proteomes" id="UP000537130"/>
    </source>
</evidence>
<keyword evidence="1" id="KW-1133">Transmembrane helix</keyword>
<dbReference type="RefSeq" id="WP_183411280.1">
    <property type="nucleotide sequence ID" value="NZ_JACHWY010000003.1"/>
</dbReference>
<sequence length="127" mass="13504">MSLLANLITFLVAIFHIAILVLEMFFWDHPVGHKVFGMTPDVAQASAVLAMNQGLYNGFLAAGLIWGLIASRTDVKVFFLCCVVVAGVFGGLTAKPSIIFTQGLPALLALVLLLLSNRNTANDSAGK</sequence>
<gene>
    <name evidence="2" type="ORF">FHR99_002770</name>
</gene>
<evidence type="ECO:0000256" key="1">
    <source>
        <dbReference type="SAM" id="Phobius"/>
    </source>
</evidence>
<evidence type="ECO:0000313" key="2">
    <source>
        <dbReference type="EMBL" id="MBB3048496.1"/>
    </source>
</evidence>
<dbReference type="PANTHER" id="PTHR38446">
    <property type="entry name" value="BLL0914 PROTEIN"/>
    <property type="match status" value="1"/>
</dbReference>
<dbReference type="EMBL" id="JACHWY010000003">
    <property type="protein sequence ID" value="MBB3048496.1"/>
    <property type="molecule type" value="Genomic_DNA"/>
</dbReference>
<feature type="transmembrane region" description="Helical" evidence="1">
    <location>
        <begin position="75"/>
        <end position="92"/>
    </location>
</feature>
<feature type="transmembrane region" description="Helical" evidence="1">
    <location>
        <begin position="47"/>
        <end position="68"/>
    </location>
</feature>
<dbReference type="PANTHER" id="PTHR38446:SF1">
    <property type="entry name" value="BLL0914 PROTEIN"/>
    <property type="match status" value="1"/>
</dbReference>
<dbReference type="Proteomes" id="UP000537130">
    <property type="component" value="Unassembled WGS sequence"/>
</dbReference>
<dbReference type="Pfam" id="PF06993">
    <property type="entry name" value="DUF1304"/>
    <property type="match status" value="1"/>
</dbReference>